<dbReference type="GO" id="GO:0031177">
    <property type="term" value="F:phosphopantetheine binding"/>
    <property type="evidence" value="ECO:0007669"/>
    <property type="project" value="InterPro"/>
</dbReference>
<dbReference type="PROSITE" id="PS50075">
    <property type="entry name" value="CARRIER"/>
    <property type="match status" value="1"/>
</dbReference>
<dbReference type="Pfam" id="PF00550">
    <property type="entry name" value="PP-binding"/>
    <property type="match status" value="1"/>
</dbReference>
<dbReference type="InterPro" id="IPR050091">
    <property type="entry name" value="PKS_NRPS_Biosynth_Enz"/>
</dbReference>
<evidence type="ECO:0000313" key="6">
    <source>
        <dbReference type="EMBL" id="GDY77134.1"/>
    </source>
</evidence>
<keyword evidence="1" id="KW-0596">Phosphopantetheine</keyword>
<dbReference type="SMART" id="SM00823">
    <property type="entry name" value="PKS_PP"/>
    <property type="match status" value="1"/>
</dbReference>
<dbReference type="FunFam" id="1.10.1200.10:FF:000007">
    <property type="entry name" value="Probable polyketide synthase pks17"/>
    <property type="match status" value="1"/>
</dbReference>
<evidence type="ECO:0000256" key="1">
    <source>
        <dbReference type="ARBA" id="ARBA00022450"/>
    </source>
</evidence>
<evidence type="ECO:0000256" key="2">
    <source>
        <dbReference type="ARBA" id="ARBA00022553"/>
    </source>
</evidence>
<dbReference type="PANTHER" id="PTHR43775:SF51">
    <property type="entry name" value="INACTIVE PHENOLPHTHIOCEROL SYNTHESIS POLYKETIDE SYNTHASE TYPE I PKS1-RELATED"/>
    <property type="match status" value="1"/>
</dbReference>
<keyword evidence="3" id="KW-0808">Transferase</keyword>
<name>A0A4D4MZD5_STRAX</name>
<keyword evidence="2" id="KW-0597">Phosphoprotein</keyword>
<feature type="domain" description="Carrier" evidence="5">
    <location>
        <begin position="7"/>
        <end position="82"/>
    </location>
</feature>
<dbReference type="InterPro" id="IPR020806">
    <property type="entry name" value="PKS_PP-bd"/>
</dbReference>
<dbReference type="AlphaFoldDB" id="A0A4D4MZD5"/>
<dbReference type="EMBL" id="BJHY01000001">
    <property type="protein sequence ID" value="GDY77134.1"/>
    <property type="molecule type" value="Genomic_DNA"/>
</dbReference>
<dbReference type="Proteomes" id="UP000299211">
    <property type="component" value="Unassembled WGS sequence"/>
</dbReference>
<dbReference type="GO" id="GO:0004312">
    <property type="term" value="F:fatty acid synthase activity"/>
    <property type="evidence" value="ECO:0007669"/>
    <property type="project" value="TreeGrafter"/>
</dbReference>
<dbReference type="GO" id="GO:0017000">
    <property type="term" value="P:antibiotic biosynthetic process"/>
    <property type="evidence" value="ECO:0007669"/>
    <property type="project" value="UniProtKB-ARBA"/>
</dbReference>
<sequence>MPVERQETLLALVRDRIAAVLGHASSDRIETDRPFRDLGFTSLTAVELRNRLNAATGLRLPVSLVFDYPTLGELVELLAGKLVPDGTEPAARPEDDREAAVRRTLLSIPLARLREHGLLDTLLALADDGGAQPEAADRSDEIKSMDVAALLAMARSTTASSTASTTAQ</sequence>
<evidence type="ECO:0000259" key="5">
    <source>
        <dbReference type="PROSITE" id="PS50075"/>
    </source>
</evidence>
<dbReference type="Gene3D" id="1.10.1200.10">
    <property type="entry name" value="ACP-like"/>
    <property type="match status" value="1"/>
</dbReference>
<evidence type="ECO:0000256" key="3">
    <source>
        <dbReference type="ARBA" id="ARBA00022679"/>
    </source>
</evidence>
<evidence type="ECO:0000313" key="7">
    <source>
        <dbReference type="Proteomes" id="UP000299211"/>
    </source>
</evidence>
<dbReference type="GO" id="GO:0006633">
    <property type="term" value="P:fatty acid biosynthetic process"/>
    <property type="evidence" value="ECO:0007669"/>
    <property type="project" value="TreeGrafter"/>
</dbReference>
<protein>
    <recommendedName>
        <fullName evidence="5">Carrier domain-containing protein</fullName>
    </recommendedName>
</protein>
<dbReference type="SMART" id="SM01294">
    <property type="entry name" value="PKS_PP_betabranch"/>
    <property type="match status" value="1"/>
</dbReference>
<dbReference type="PANTHER" id="PTHR43775">
    <property type="entry name" value="FATTY ACID SYNTHASE"/>
    <property type="match status" value="1"/>
</dbReference>
<keyword evidence="4" id="KW-0511">Multifunctional enzyme</keyword>
<reference evidence="6 7" key="1">
    <citation type="submission" date="2019-04" db="EMBL/GenBank/DDBJ databases">
        <title>Draft genome sequences of Streptomyces avermitilis ATCC 31267.</title>
        <authorList>
            <person name="Komaki H."/>
            <person name="Tamura T."/>
            <person name="Hosoyama A."/>
        </authorList>
    </citation>
    <scope>NUCLEOTIDE SEQUENCE [LARGE SCALE GENOMIC DNA]</scope>
    <source>
        <strain evidence="6 7">ATCC 31267</strain>
    </source>
</reference>
<gene>
    <name evidence="6" type="ORF">SAV31267_066190</name>
</gene>
<comment type="caution">
    <text evidence="6">The sequence shown here is derived from an EMBL/GenBank/DDBJ whole genome shotgun (WGS) entry which is preliminary data.</text>
</comment>
<organism evidence="6 7">
    <name type="scientific">Streptomyces avermitilis</name>
    <dbReference type="NCBI Taxonomy" id="33903"/>
    <lineage>
        <taxon>Bacteria</taxon>
        <taxon>Bacillati</taxon>
        <taxon>Actinomycetota</taxon>
        <taxon>Actinomycetes</taxon>
        <taxon>Kitasatosporales</taxon>
        <taxon>Streptomycetaceae</taxon>
        <taxon>Streptomyces</taxon>
    </lineage>
</organism>
<evidence type="ECO:0000256" key="4">
    <source>
        <dbReference type="ARBA" id="ARBA00023268"/>
    </source>
</evidence>
<dbReference type="InterPro" id="IPR036736">
    <property type="entry name" value="ACP-like_sf"/>
</dbReference>
<dbReference type="SUPFAM" id="SSF47336">
    <property type="entry name" value="ACP-like"/>
    <property type="match status" value="1"/>
</dbReference>
<accession>A0A4D4MZD5</accession>
<dbReference type="InterPro" id="IPR009081">
    <property type="entry name" value="PP-bd_ACP"/>
</dbReference>
<proteinExistence type="predicted"/>